<evidence type="ECO:0000313" key="9">
    <source>
        <dbReference type="EMBL" id="SOB71650.1"/>
    </source>
</evidence>
<evidence type="ECO:0000256" key="2">
    <source>
        <dbReference type="ARBA" id="ARBA00022679"/>
    </source>
</evidence>
<feature type="active site" description="Nucleophile" evidence="6">
    <location>
        <position position="223"/>
    </location>
</feature>
<comment type="pathway">
    <text evidence="1 6">Cell wall biogenesis; peptidoglycan biosynthesis.</text>
</comment>
<accession>A0A285PV30</accession>
<evidence type="ECO:0000313" key="10">
    <source>
        <dbReference type="Proteomes" id="UP000217549"/>
    </source>
</evidence>
<dbReference type="UniPathway" id="UPA00219"/>
<dbReference type="GO" id="GO:0008360">
    <property type="term" value="P:regulation of cell shape"/>
    <property type="evidence" value="ECO:0007669"/>
    <property type="project" value="UniProtKB-UniRule"/>
</dbReference>
<keyword evidence="2 9" id="KW-0808">Transferase</keyword>
<dbReference type="InterPro" id="IPR005490">
    <property type="entry name" value="LD_TPept_cat_dom"/>
</dbReference>
<dbReference type="KEGG" id="ehl:EHLA_0913"/>
<name>A0A285PV30_9FIRM</name>
<evidence type="ECO:0000256" key="3">
    <source>
        <dbReference type="ARBA" id="ARBA00022960"/>
    </source>
</evidence>
<dbReference type="GO" id="GO:0071555">
    <property type="term" value="P:cell wall organization"/>
    <property type="evidence" value="ECO:0007669"/>
    <property type="project" value="UniProtKB-UniRule"/>
</dbReference>
<dbReference type="InterPro" id="IPR038063">
    <property type="entry name" value="Transpep_catalytic_dom"/>
</dbReference>
<dbReference type="CDD" id="cd16913">
    <property type="entry name" value="YkuD_like"/>
    <property type="match status" value="1"/>
</dbReference>
<evidence type="ECO:0000256" key="4">
    <source>
        <dbReference type="ARBA" id="ARBA00022984"/>
    </source>
</evidence>
<dbReference type="PANTHER" id="PTHR38589">
    <property type="entry name" value="BLR0621 PROTEIN"/>
    <property type="match status" value="1"/>
</dbReference>
<protein>
    <submittedName>
        <fullName evidence="9">L,D-transpeptidase catalytic domain</fullName>
        <ecNumber evidence="9">2.-.-.-</ecNumber>
    </submittedName>
</protein>
<feature type="active site" description="Proton donor/acceptor" evidence="6">
    <location>
        <position position="212"/>
    </location>
</feature>
<dbReference type="GO" id="GO:0009252">
    <property type="term" value="P:peptidoglycan biosynthetic process"/>
    <property type="evidence" value="ECO:0007669"/>
    <property type="project" value="UniProtKB-UniPathway"/>
</dbReference>
<dbReference type="PANTHER" id="PTHR38589:SF1">
    <property type="entry name" value="BLR0621 PROTEIN"/>
    <property type="match status" value="1"/>
</dbReference>
<feature type="transmembrane region" description="Helical" evidence="7">
    <location>
        <begin position="7"/>
        <end position="28"/>
    </location>
</feature>
<organism evidence="9 10">
    <name type="scientific">Anaerobutyricum hallii</name>
    <dbReference type="NCBI Taxonomy" id="39488"/>
    <lineage>
        <taxon>Bacteria</taxon>
        <taxon>Bacillati</taxon>
        <taxon>Bacillota</taxon>
        <taxon>Clostridia</taxon>
        <taxon>Lachnospirales</taxon>
        <taxon>Lachnospiraceae</taxon>
        <taxon>Anaerobutyricum</taxon>
    </lineage>
</organism>
<keyword evidence="10" id="KW-1185">Reference proteome</keyword>
<feature type="domain" description="L,D-TPase catalytic" evidence="8">
    <location>
        <begin position="79"/>
        <end position="247"/>
    </location>
</feature>
<dbReference type="EC" id="2.-.-.-" evidence="9"/>
<dbReference type="EMBL" id="LT907978">
    <property type="protein sequence ID" value="SOB71650.1"/>
    <property type="molecule type" value="Genomic_DNA"/>
</dbReference>
<dbReference type="Proteomes" id="UP000217549">
    <property type="component" value="Chromosome I"/>
</dbReference>
<gene>
    <name evidence="9" type="ORF">EHLA_0913</name>
</gene>
<dbReference type="PROSITE" id="PS52029">
    <property type="entry name" value="LD_TPASE"/>
    <property type="match status" value="1"/>
</dbReference>
<dbReference type="Pfam" id="PF03734">
    <property type="entry name" value="YkuD"/>
    <property type="match status" value="1"/>
</dbReference>
<sequence>MKGTTKIGTLCLNGLAIFLTIIFVISIVTMSGNTVSVQAETIKSQRKNMSDKKAAVKKNRWTRLIQKYEKSEKVNQLIFVKYKGNSKADIILYKKANGKFKKVFACAGYVGKNGINKKREGDKKTPTGTYGFTKAFGIKSNPGSKIKYIKLNSYLYWSAGRKYYNQMIDIRKVKASRAGEHLIRYRPHYNYALAIDYNKKCIYKKGAAIFLHCTGSNPYTGGCVAVKEKYMKKIMKTVDKNAKICIYPK</sequence>
<dbReference type="GO" id="GO:0016740">
    <property type="term" value="F:transferase activity"/>
    <property type="evidence" value="ECO:0007669"/>
    <property type="project" value="UniProtKB-KW"/>
</dbReference>
<evidence type="ECO:0000256" key="7">
    <source>
        <dbReference type="SAM" id="Phobius"/>
    </source>
</evidence>
<keyword evidence="7" id="KW-0812">Transmembrane</keyword>
<proteinExistence type="predicted"/>
<reference evidence="10" key="1">
    <citation type="submission" date="2017-09" db="EMBL/GenBank/DDBJ databases">
        <authorList>
            <person name="Shetty A S."/>
        </authorList>
    </citation>
    <scope>NUCLEOTIDE SEQUENCE [LARGE SCALE GENOMIC DNA]</scope>
</reference>
<dbReference type="AlphaFoldDB" id="A0A285PV30"/>
<dbReference type="RefSeq" id="WP_096239479.1">
    <property type="nucleotide sequence ID" value="NZ_LT907978.1"/>
</dbReference>
<keyword evidence="5 6" id="KW-0961">Cell wall biogenesis/degradation</keyword>
<evidence type="ECO:0000256" key="5">
    <source>
        <dbReference type="ARBA" id="ARBA00023316"/>
    </source>
</evidence>
<evidence type="ECO:0000256" key="1">
    <source>
        <dbReference type="ARBA" id="ARBA00004752"/>
    </source>
</evidence>
<keyword evidence="7" id="KW-1133">Transmembrane helix</keyword>
<evidence type="ECO:0000259" key="8">
    <source>
        <dbReference type="PROSITE" id="PS52029"/>
    </source>
</evidence>
<evidence type="ECO:0000256" key="6">
    <source>
        <dbReference type="PROSITE-ProRule" id="PRU01373"/>
    </source>
</evidence>
<keyword evidence="7" id="KW-0472">Membrane</keyword>
<keyword evidence="3 6" id="KW-0133">Cell shape</keyword>
<keyword evidence="4 6" id="KW-0573">Peptidoglycan synthesis</keyword>
<dbReference type="SUPFAM" id="SSF141523">
    <property type="entry name" value="L,D-transpeptidase catalytic domain-like"/>
    <property type="match status" value="1"/>
</dbReference>